<dbReference type="RefSeq" id="WP_105335529.1">
    <property type="nucleotide sequence ID" value="NZ_PUHZ01000012.1"/>
</dbReference>
<dbReference type="InterPro" id="IPR013043">
    <property type="entry name" value="DUF1595"/>
</dbReference>
<dbReference type="InterPro" id="IPR011478">
    <property type="entry name" value="DUF1585"/>
</dbReference>
<evidence type="ECO:0000259" key="3">
    <source>
        <dbReference type="Pfam" id="PF07626"/>
    </source>
</evidence>
<dbReference type="Proteomes" id="UP000237819">
    <property type="component" value="Unassembled WGS sequence"/>
</dbReference>
<feature type="domain" description="DUF1588" evidence="4">
    <location>
        <begin position="699"/>
        <end position="796"/>
    </location>
</feature>
<name>A0A2S8GN37_9BACT</name>
<dbReference type="InterPro" id="IPR013042">
    <property type="entry name" value="DUF1592"/>
</dbReference>
<feature type="domain" description="DUF1587" evidence="3">
    <location>
        <begin position="126"/>
        <end position="188"/>
    </location>
</feature>
<dbReference type="InterPro" id="IPR011429">
    <property type="entry name" value="Cyt_c_Planctomycete-type"/>
</dbReference>
<evidence type="ECO:0000256" key="1">
    <source>
        <dbReference type="SAM" id="SignalP"/>
    </source>
</evidence>
<sequence>MKSHLISLLIAALGAFSAAIAAAETPNVSVDQKQYALLEKHCTDCHAGPDAEAGFRIDDLSLRIADIPTAARWQKVLNSLNSGEMPPKEEAQLDKAAKANFLEHLASVMVDARSLLSDQKGVITMRRLNRREYRNSLRELLGVEINVNDLPADTSAKAFDTVGSNLYMSSTQFEQYLRLGRESLNEAFERQAARAVEKKLQFEAEEITPKVAKFIEYQVDARTRAENWMKEVDEAAARPENAAAIEAIKAGPLGNHRDILYRNWKQIDGAPAPETFGFQTKENNADKALAASRPFHLPYHRYYMEQPAIESGAYLAASTEHPSVLDSATINLLVPFSWPVGEYVVRFRVAATEHAPPDRRFIEFGINPRTQQAISVHEVTGTMDAPQIIELRLTMTRANGERANRSLFLREKGTRDNWEQALRVAGQGRKENDGIGQKFALWVDWMEIERIPDMDQPQPPGIAAIARLPLDDKAPAPKLEELRDAFQQFAEEAFRGDLPSPQYVDQLVQIYANYRDLGEKHSDALKDTLAIVLSSPMFLYHSEPRESAEPRLLTERELANRLAYFLWGSPPDEELQQLADAGKLQDRQVLEAQINRLLDDPRSHDFVDAFSYQWLGLERLDFFQVNLQHHPRFDNSTRQAASREIYETVERLFQDDGPLTDLLSCDYVVINGVLANYYGIEDVHGDDYRRVSLPPDSPRGGLLGMAAVHLMGSNGDTTNPVERGAWVLRKLLHDPPPPAPANVPQLARLAGKPLTTQQRLIAHQEEPQCASCHRKIDPIGFGLENFDAVGNWRTEDSYQAMDDNGKPVKDGKVTWQIDPAGKLHNGPSFADYQELRSVIAAEDEAFARGMTEALIEYALGRPVGFTDQPLIEDVLKQARQKKYAVRSFVQALVQSKEFHSK</sequence>
<gene>
    <name evidence="8" type="ORF">C5Y93_11260</name>
</gene>
<dbReference type="Pfam" id="PF07635">
    <property type="entry name" value="PSCyt1"/>
    <property type="match status" value="1"/>
</dbReference>
<feature type="domain" description="DUF1585" evidence="2">
    <location>
        <begin position="825"/>
        <end position="898"/>
    </location>
</feature>
<keyword evidence="1" id="KW-0732">Signal</keyword>
<dbReference type="Pfam" id="PF07626">
    <property type="entry name" value="PSD3"/>
    <property type="match status" value="1"/>
</dbReference>
<dbReference type="InterPro" id="IPR013039">
    <property type="entry name" value="DUF1588"/>
</dbReference>
<evidence type="ECO:0000313" key="9">
    <source>
        <dbReference type="Proteomes" id="UP000237819"/>
    </source>
</evidence>
<accession>A0A2S8GN37</accession>
<feature type="domain" description="DUF1595" evidence="7">
    <location>
        <begin position="482"/>
        <end position="543"/>
    </location>
</feature>
<evidence type="ECO:0000259" key="6">
    <source>
        <dbReference type="Pfam" id="PF07635"/>
    </source>
</evidence>
<comment type="caution">
    <text evidence="8">The sequence shown here is derived from an EMBL/GenBank/DDBJ whole genome shotgun (WGS) entry which is preliminary data.</text>
</comment>
<protein>
    <recommendedName>
        <fullName evidence="10">Cytochrome c domain-containing protein</fullName>
    </recommendedName>
</protein>
<evidence type="ECO:0000313" key="8">
    <source>
        <dbReference type="EMBL" id="PQO45829.1"/>
    </source>
</evidence>
<feature type="domain" description="DUF1592" evidence="5">
    <location>
        <begin position="553"/>
        <end position="680"/>
    </location>
</feature>
<dbReference type="OrthoDB" id="175242at2"/>
<reference evidence="8 9" key="1">
    <citation type="submission" date="2018-02" db="EMBL/GenBank/DDBJ databases">
        <title>Comparative genomes isolates from brazilian mangrove.</title>
        <authorList>
            <person name="Araujo J.E."/>
            <person name="Taketani R.G."/>
            <person name="Silva M.C.P."/>
            <person name="Loureco M.V."/>
            <person name="Andreote F.D."/>
        </authorList>
    </citation>
    <scope>NUCLEOTIDE SEQUENCE [LARGE SCALE GENOMIC DNA]</scope>
    <source>
        <strain evidence="8 9">Nap-Phe MGV</strain>
    </source>
</reference>
<dbReference type="EMBL" id="PUHZ01000012">
    <property type="protein sequence ID" value="PQO45829.1"/>
    <property type="molecule type" value="Genomic_DNA"/>
</dbReference>
<evidence type="ECO:0000259" key="2">
    <source>
        <dbReference type="Pfam" id="PF07624"/>
    </source>
</evidence>
<evidence type="ECO:0000259" key="4">
    <source>
        <dbReference type="Pfam" id="PF07627"/>
    </source>
</evidence>
<dbReference type="Pfam" id="PF07627">
    <property type="entry name" value="PSCyt3"/>
    <property type="match status" value="1"/>
</dbReference>
<evidence type="ECO:0000259" key="5">
    <source>
        <dbReference type="Pfam" id="PF07631"/>
    </source>
</evidence>
<organism evidence="8 9">
    <name type="scientific">Blastopirellula marina</name>
    <dbReference type="NCBI Taxonomy" id="124"/>
    <lineage>
        <taxon>Bacteria</taxon>
        <taxon>Pseudomonadati</taxon>
        <taxon>Planctomycetota</taxon>
        <taxon>Planctomycetia</taxon>
        <taxon>Pirellulales</taxon>
        <taxon>Pirellulaceae</taxon>
        <taxon>Blastopirellula</taxon>
    </lineage>
</organism>
<proteinExistence type="predicted"/>
<dbReference type="InterPro" id="IPR013036">
    <property type="entry name" value="DUF1587"/>
</dbReference>
<evidence type="ECO:0008006" key="10">
    <source>
        <dbReference type="Google" id="ProtNLM"/>
    </source>
</evidence>
<dbReference type="AlphaFoldDB" id="A0A2S8GN37"/>
<feature type="chain" id="PRO_5015716530" description="Cytochrome c domain-containing protein" evidence="1">
    <location>
        <begin position="24"/>
        <end position="901"/>
    </location>
</feature>
<dbReference type="Pfam" id="PF07637">
    <property type="entry name" value="PSD5"/>
    <property type="match status" value="1"/>
</dbReference>
<dbReference type="Pfam" id="PF07631">
    <property type="entry name" value="PSD4"/>
    <property type="match status" value="1"/>
</dbReference>
<evidence type="ECO:0000259" key="7">
    <source>
        <dbReference type="Pfam" id="PF07637"/>
    </source>
</evidence>
<feature type="signal peptide" evidence="1">
    <location>
        <begin position="1"/>
        <end position="23"/>
    </location>
</feature>
<feature type="domain" description="Cytochrome C Planctomycete-type" evidence="6">
    <location>
        <begin position="42"/>
        <end position="89"/>
    </location>
</feature>
<dbReference type="Pfam" id="PF07624">
    <property type="entry name" value="PSD2"/>
    <property type="match status" value="1"/>
</dbReference>